<feature type="domain" description="TY-Chap central" evidence="1">
    <location>
        <begin position="22"/>
        <end position="144"/>
    </location>
</feature>
<proteinExistence type="predicted"/>
<sequence>MEFRTPGQKAVYHRILPWMHELFGESLVVFEDEPLFLVNLGSAVASTRVVPWHADESLITTRAYVVTDIDLTPELGYYLLRENNGIYFGRFAYDAEDDIVFEHSLVGETCDRLELNHSVTTVIRIADNYDDEIVARWGGKRALDRWGTGQP</sequence>
<evidence type="ECO:0000259" key="1">
    <source>
        <dbReference type="Pfam" id="PF22551"/>
    </source>
</evidence>
<name>A0A2W4VMF6_9CYAN</name>
<organism evidence="2 3">
    <name type="scientific">Shackletoniella antarctica</name>
    <dbReference type="NCBI Taxonomy" id="268115"/>
    <lineage>
        <taxon>Bacteria</taxon>
        <taxon>Bacillati</taxon>
        <taxon>Cyanobacteriota</taxon>
        <taxon>Cyanophyceae</taxon>
        <taxon>Oculatellales</taxon>
        <taxon>Oculatellaceae</taxon>
        <taxon>Shackletoniella</taxon>
    </lineage>
</organism>
<gene>
    <name evidence="2" type="ORF">DCF17_21185</name>
</gene>
<dbReference type="Pfam" id="PF22551">
    <property type="entry name" value="TY-Chap1"/>
    <property type="match status" value="1"/>
</dbReference>
<protein>
    <recommendedName>
        <fullName evidence="1">TY-Chap central domain-containing protein</fullName>
    </recommendedName>
</protein>
<dbReference type="InterPro" id="IPR054343">
    <property type="entry name" value="TY-Chap_M"/>
</dbReference>
<reference evidence="3" key="1">
    <citation type="submission" date="2018-04" db="EMBL/GenBank/DDBJ databases">
        <authorList>
            <person name="Cornet L."/>
        </authorList>
    </citation>
    <scope>NUCLEOTIDE SEQUENCE [LARGE SCALE GENOMIC DNA]</scope>
</reference>
<dbReference type="AlphaFoldDB" id="A0A2W4VMF6"/>
<dbReference type="Gene3D" id="3.30.1460.10">
    <property type="match status" value="1"/>
</dbReference>
<comment type="caution">
    <text evidence="2">The sequence shown here is derived from an EMBL/GenBank/DDBJ whole genome shotgun (WGS) entry which is preliminary data.</text>
</comment>
<reference evidence="2 3" key="2">
    <citation type="submission" date="2018-06" db="EMBL/GenBank/DDBJ databases">
        <title>Metagenomic assembly of (sub)arctic Cyanobacteria and their associated microbiome from non-axenic cultures.</title>
        <authorList>
            <person name="Baurain D."/>
        </authorList>
    </citation>
    <scope>NUCLEOTIDE SEQUENCE [LARGE SCALE GENOMIC DNA]</scope>
    <source>
        <strain evidence="2">ULC041bin1</strain>
    </source>
</reference>
<dbReference type="EMBL" id="QBMN01000227">
    <property type="protein sequence ID" value="PZO33984.1"/>
    <property type="molecule type" value="Genomic_DNA"/>
</dbReference>
<accession>A0A2W4VMF6</accession>
<dbReference type="Proteomes" id="UP000249081">
    <property type="component" value="Unassembled WGS sequence"/>
</dbReference>
<evidence type="ECO:0000313" key="3">
    <source>
        <dbReference type="Proteomes" id="UP000249081"/>
    </source>
</evidence>
<dbReference type="SUPFAM" id="SSF69635">
    <property type="entry name" value="Type III secretory system chaperone-like"/>
    <property type="match status" value="1"/>
</dbReference>
<evidence type="ECO:0000313" key="2">
    <source>
        <dbReference type="EMBL" id="PZO33984.1"/>
    </source>
</evidence>